<feature type="transmembrane region" description="Helical" evidence="2">
    <location>
        <begin position="132"/>
        <end position="153"/>
    </location>
</feature>
<evidence type="ECO:0000256" key="2">
    <source>
        <dbReference type="SAM" id="Phobius"/>
    </source>
</evidence>
<organism evidence="3 4">
    <name type="scientific">Microbacterium maritypicum</name>
    <name type="common">Microbacterium liquefaciens</name>
    <dbReference type="NCBI Taxonomy" id="33918"/>
    <lineage>
        <taxon>Bacteria</taxon>
        <taxon>Bacillati</taxon>
        <taxon>Actinomycetota</taxon>
        <taxon>Actinomycetes</taxon>
        <taxon>Micrococcales</taxon>
        <taxon>Microbacteriaceae</taxon>
        <taxon>Microbacterium</taxon>
    </lineage>
</organism>
<keyword evidence="2" id="KW-0472">Membrane</keyword>
<feature type="transmembrane region" description="Helical" evidence="2">
    <location>
        <begin position="12"/>
        <end position="32"/>
    </location>
</feature>
<feature type="transmembrane region" description="Helical" evidence="2">
    <location>
        <begin position="165"/>
        <end position="186"/>
    </location>
</feature>
<reference evidence="3" key="1">
    <citation type="submission" date="2023-02" db="EMBL/GenBank/DDBJ databases">
        <title>Genome sequence of Microbacterium liquefaciens B1075.</title>
        <authorList>
            <person name="Cao J."/>
            <person name="Li X."/>
        </authorList>
    </citation>
    <scope>NUCLEOTIDE SEQUENCE</scope>
    <source>
        <strain evidence="3">B1075</strain>
    </source>
</reference>
<keyword evidence="1" id="KW-0175">Coiled coil</keyword>
<gene>
    <name evidence="3" type="ORF">PWF71_14860</name>
</gene>
<dbReference type="Proteomes" id="UP001214756">
    <property type="component" value="Chromosome"/>
</dbReference>
<accession>A0AAJ5VAA5</accession>
<dbReference type="EMBL" id="CP118606">
    <property type="protein sequence ID" value="WEF20554.1"/>
    <property type="molecule type" value="Genomic_DNA"/>
</dbReference>
<dbReference type="RefSeq" id="WP_017829423.1">
    <property type="nucleotide sequence ID" value="NZ_CP118606.1"/>
</dbReference>
<name>A0AAJ5VAA5_MICMQ</name>
<keyword evidence="2" id="KW-0812">Transmembrane</keyword>
<dbReference type="AlphaFoldDB" id="A0AAJ5VAA5"/>
<evidence type="ECO:0000256" key="1">
    <source>
        <dbReference type="SAM" id="Coils"/>
    </source>
</evidence>
<proteinExistence type="predicted"/>
<evidence type="ECO:0000313" key="4">
    <source>
        <dbReference type="Proteomes" id="UP001214756"/>
    </source>
</evidence>
<feature type="coiled-coil region" evidence="1">
    <location>
        <begin position="225"/>
        <end position="255"/>
    </location>
</feature>
<feature type="transmembrane region" description="Helical" evidence="2">
    <location>
        <begin position="206"/>
        <end position="229"/>
    </location>
</feature>
<feature type="transmembrane region" description="Helical" evidence="2">
    <location>
        <begin position="44"/>
        <end position="67"/>
    </location>
</feature>
<sequence length="257" mass="27357">MLSFGSDEVWPSLLNIGIALAVITVILGVVVWRGRRRGSRTIALDAALTLSGWWILLSAVGAVITIFKAFTVPWAEFDGQTHVYLDWPTGLSCSEFGDSATTMLTCGSEQLSEFTVGQASLGLRLLAASAQLSSLALATMPAVIVAVICFQTLRGRAFSRSVTRSLTGGAIAVLVFGVTADVLSGIAATAGLREVFTPDSEWYPSFYQLTVTPLPFVGALGLLALAAVFRQGTRLEQERAQLQQEKAALEKDTEGLV</sequence>
<keyword evidence="2" id="KW-1133">Transmembrane helix</keyword>
<evidence type="ECO:0000313" key="3">
    <source>
        <dbReference type="EMBL" id="WEF20554.1"/>
    </source>
</evidence>
<protein>
    <submittedName>
        <fullName evidence="3">Uncharacterized protein</fullName>
    </submittedName>
</protein>